<evidence type="ECO:0000313" key="4">
    <source>
        <dbReference type="Proteomes" id="UP000266506"/>
    </source>
</evidence>
<dbReference type="Pfam" id="PF01381">
    <property type="entry name" value="HTH_3"/>
    <property type="match status" value="1"/>
</dbReference>
<dbReference type="InterPro" id="IPR001387">
    <property type="entry name" value="Cro/C1-type_HTH"/>
</dbReference>
<evidence type="ECO:0000313" key="3">
    <source>
        <dbReference type="EMBL" id="RIA77884.1"/>
    </source>
</evidence>
<sequence>MADDFRILRLKREERGYTLSKVASDIGVSTSMICKLEKGVTSFTKEVVDKLNSYYGIKLVPLKYKCSLTVYTDRKDWYMKINDELKEKNKKLINRINELEKENRKLKLRVNAVEKAVSGNYSMAYRPINKAKESNDI</sequence>
<dbReference type="InParanoid" id="A0A397S6J9"/>
<evidence type="ECO:0000256" key="1">
    <source>
        <dbReference type="SAM" id="Coils"/>
    </source>
</evidence>
<name>A0A397S6J9_9MOLU</name>
<dbReference type="OrthoDB" id="4762426at2"/>
<dbReference type="Proteomes" id="UP000266506">
    <property type="component" value="Unassembled WGS sequence"/>
</dbReference>
<accession>A0A397S6J9</accession>
<dbReference type="PROSITE" id="PS50943">
    <property type="entry name" value="HTH_CROC1"/>
    <property type="match status" value="1"/>
</dbReference>
<gene>
    <name evidence="3" type="ORF">EI71_00667</name>
</gene>
<dbReference type="SUPFAM" id="SSF47413">
    <property type="entry name" value="lambda repressor-like DNA-binding domains"/>
    <property type="match status" value="1"/>
</dbReference>
<protein>
    <submittedName>
        <fullName evidence="3">Helix-turn-helix protein</fullName>
    </submittedName>
</protein>
<proteinExistence type="predicted"/>
<feature type="domain" description="HTH cro/C1-type" evidence="2">
    <location>
        <begin position="8"/>
        <end position="62"/>
    </location>
</feature>
<keyword evidence="4" id="KW-1185">Reference proteome</keyword>
<dbReference type="GO" id="GO:0003677">
    <property type="term" value="F:DNA binding"/>
    <property type="evidence" value="ECO:0007669"/>
    <property type="project" value="InterPro"/>
</dbReference>
<feature type="coiled-coil region" evidence="1">
    <location>
        <begin position="82"/>
        <end position="116"/>
    </location>
</feature>
<dbReference type="EMBL" id="QXEV01000005">
    <property type="protein sequence ID" value="RIA77884.1"/>
    <property type="molecule type" value="Genomic_DNA"/>
</dbReference>
<dbReference type="InterPro" id="IPR010982">
    <property type="entry name" value="Lambda_DNA-bd_dom_sf"/>
</dbReference>
<comment type="caution">
    <text evidence="3">The sequence shown here is derived from an EMBL/GenBank/DDBJ whole genome shotgun (WGS) entry which is preliminary data.</text>
</comment>
<keyword evidence="1" id="KW-0175">Coiled coil</keyword>
<reference evidence="3 4" key="1">
    <citation type="submission" date="2018-08" db="EMBL/GenBank/DDBJ databases">
        <title>Genomic Encyclopedia of Archaeal and Bacterial Type Strains, Phase II (KMG-II): from individual species to whole genera.</title>
        <authorList>
            <person name="Goeker M."/>
        </authorList>
    </citation>
    <scope>NUCLEOTIDE SEQUENCE [LARGE SCALE GENOMIC DNA]</scope>
    <source>
        <strain evidence="3 4">ATCC 27112</strain>
    </source>
</reference>
<dbReference type="RefSeq" id="WP_119015834.1">
    <property type="nucleotide sequence ID" value="NZ_QXEV01000005.1"/>
</dbReference>
<dbReference type="SMART" id="SM00530">
    <property type="entry name" value="HTH_XRE"/>
    <property type="match status" value="1"/>
</dbReference>
<dbReference type="CDD" id="cd00093">
    <property type="entry name" value="HTH_XRE"/>
    <property type="match status" value="1"/>
</dbReference>
<dbReference type="AlphaFoldDB" id="A0A397S6J9"/>
<organism evidence="3 4">
    <name type="scientific">Anaeroplasma bactoclasticum</name>
    <dbReference type="NCBI Taxonomy" id="2088"/>
    <lineage>
        <taxon>Bacteria</taxon>
        <taxon>Bacillati</taxon>
        <taxon>Mycoplasmatota</taxon>
        <taxon>Mollicutes</taxon>
        <taxon>Anaeroplasmatales</taxon>
        <taxon>Anaeroplasmataceae</taxon>
        <taxon>Anaeroplasma</taxon>
    </lineage>
</organism>
<evidence type="ECO:0000259" key="2">
    <source>
        <dbReference type="PROSITE" id="PS50943"/>
    </source>
</evidence>
<dbReference type="Gene3D" id="1.10.260.40">
    <property type="entry name" value="lambda repressor-like DNA-binding domains"/>
    <property type="match status" value="1"/>
</dbReference>